<sequence>MTTDPSPRRRPPILLAILAVVFTVIGVVQVSRGAAASEAVPTVVGALQIACGLALTFVYVRDLRRGRGGGGAP</sequence>
<reference evidence="2 3" key="1">
    <citation type="submission" date="2018-11" db="EMBL/GenBank/DDBJ databases">
        <title>Complete genome sequencing of the Actinobacteria Serinibacter sp. K3-2.</title>
        <authorList>
            <person name="Rakitin A.L."/>
            <person name="Beletsky A.V."/>
            <person name="Mardanov A.V."/>
            <person name="Ravin N.V."/>
            <person name="Gromova A.S."/>
            <person name="Filippova S.N."/>
            <person name="Gal'Chenko V.F."/>
        </authorList>
    </citation>
    <scope>NUCLEOTIDE SEQUENCE [LARGE SCALE GENOMIC DNA]</scope>
    <source>
        <strain evidence="2 3">K3-2</strain>
    </source>
</reference>
<dbReference type="RefSeq" id="WP_135850450.1">
    <property type="nucleotide sequence ID" value="NZ_RHPJ01000003.1"/>
</dbReference>
<keyword evidence="1" id="KW-1133">Transmembrane helix</keyword>
<name>A0A4Z1E2K4_9MICO</name>
<evidence type="ECO:0000256" key="1">
    <source>
        <dbReference type="SAM" id="Phobius"/>
    </source>
</evidence>
<keyword evidence="1" id="KW-0472">Membrane</keyword>
<organism evidence="2 3">
    <name type="scientific">Serinibacter arcticus</name>
    <dbReference type="NCBI Taxonomy" id="1655435"/>
    <lineage>
        <taxon>Bacteria</taxon>
        <taxon>Bacillati</taxon>
        <taxon>Actinomycetota</taxon>
        <taxon>Actinomycetes</taxon>
        <taxon>Micrococcales</taxon>
        <taxon>Beutenbergiaceae</taxon>
        <taxon>Serinibacter</taxon>
    </lineage>
</organism>
<feature type="transmembrane region" description="Helical" evidence="1">
    <location>
        <begin position="42"/>
        <end position="60"/>
    </location>
</feature>
<feature type="transmembrane region" description="Helical" evidence="1">
    <location>
        <begin position="12"/>
        <end position="30"/>
    </location>
</feature>
<comment type="caution">
    <text evidence="2">The sequence shown here is derived from an EMBL/GenBank/DDBJ whole genome shotgun (WGS) entry which is preliminary data.</text>
</comment>
<gene>
    <name evidence="2" type="ORF">SERN_2515</name>
</gene>
<evidence type="ECO:0000313" key="3">
    <source>
        <dbReference type="Proteomes" id="UP000297318"/>
    </source>
</evidence>
<keyword evidence="3" id="KW-1185">Reference proteome</keyword>
<dbReference type="Proteomes" id="UP000297318">
    <property type="component" value="Unassembled WGS sequence"/>
</dbReference>
<dbReference type="EMBL" id="RHPJ01000003">
    <property type="protein sequence ID" value="TGO04922.1"/>
    <property type="molecule type" value="Genomic_DNA"/>
</dbReference>
<evidence type="ECO:0000313" key="2">
    <source>
        <dbReference type="EMBL" id="TGO04922.1"/>
    </source>
</evidence>
<dbReference type="AlphaFoldDB" id="A0A4Z1E2K4"/>
<accession>A0A4Z1E2K4</accession>
<proteinExistence type="predicted"/>
<protein>
    <submittedName>
        <fullName evidence="2">Uncharacterized protein</fullName>
    </submittedName>
</protein>
<keyword evidence="1" id="KW-0812">Transmembrane</keyword>